<keyword evidence="1" id="KW-0472">Membrane</keyword>
<protein>
    <recommendedName>
        <fullName evidence="2">Potassium channel domain-containing protein</fullName>
    </recommendedName>
</protein>
<dbReference type="InterPro" id="IPR001646">
    <property type="entry name" value="5peptide_repeat"/>
</dbReference>
<dbReference type="Gene3D" id="1.10.287.70">
    <property type="match status" value="1"/>
</dbReference>
<feature type="transmembrane region" description="Helical" evidence="1">
    <location>
        <begin position="354"/>
        <end position="375"/>
    </location>
</feature>
<proteinExistence type="predicted"/>
<evidence type="ECO:0000313" key="3">
    <source>
        <dbReference type="EMBL" id="VAW31345.1"/>
    </source>
</evidence>
<evidence type="ECO:0000256" key="1">
    <source>
        <dbReference type="SAM" id="Phobius"/>
    </source>
</evidence>
<accession>A0A3B0UJY1</accession>
<name>A0A3B0UJY1_9ZZZZ</name>
<dbReference type="InterPro" id="IPR051082">
    <property type="entry name" value="Pentapeptide-BTB/POZ_domain"/>
</dbReference>
<dbReference type="Gene3D" id="2.160.20.80">
    <property type="entry name" value="E3 ubiquitin-protein ligase SopA"/>
    <property type="match status" value="1"/>
</dbReference>
<feature type="transmembrane region" description="Helical" evidence="1">
    <location>
        <begin position="330"/>
        <end position="348"/>
    </location>
</feature>
<gene>
    <name evidence="3" type="ORF">MNBD_CHLOROFLEXI01-5256</name>
</gene>
<dbReference type="SUPFAM" id="SSF141571">
    <property type="entry name" value="Pentapeptide repeat-like"/>
    <property type="match status" value="1"/>
</dbReference>
<dbReference type="InterPro" id="IPR013099">
    <property type="entry name" value="K_chnl_dom"/>
</dbReference>
<feature type="transmembrane region" description="Helical" evidence="1">
    <location>
        <begin position="301"/>
        <end position="318"/>
    </location>
</feature>
<evidence type="ECO:0000259" key="2">
    <source>
        <dbReference type="Pfam" id="PF07885"/>
    </source>
</evidence>
<dbReference type="AlphaFoldDB" id="A0A3B0UJY1"/>
<dbReference type="SUPFAM" id="SSF81324">
    <property type="entry name" value="Voltage-gated potassium channels"/>
    <property type="match status" value="1"/>
</dbReference>
<sequence length="382" mass="44129">MWLEKIIQLFFAVYNKAFSPKQAKDNHANEKNWPDKISRSDIVAFLETHDANELKIVHRDLADIDLSGLDLSGAIFHRCSFNGANLSHCILKGTEFQRAYFRKTNLSESLMSQVDFSDAYFRECNLANSSLYRAILDRVDFRDSNLEKVNLGRASLSEVKRLTPESLGYEILQDFSNDYEKYIRRVSEQEGEDVDVDNRVERWLRHRLIHGEYIYRSLKVAFANNGQYADSSWAYVRERQMRRQRHGLLQARHNFSQEYPENGRFKQIRRLGFYLKHLGLWLLDWLAELSCGYGERPLRPIFWAAATLAVFPIIYATVGGVSGPQTWLDYFNYSLAAFTTLGFDQFSADTPLAQTLTSIEAIVGISILALLMFVLGNRISRT</sequence>
<feature type="domain" description="Potassium channel" evidence="2">
    <location>
        <begin position="310"/>
        <end position="380"/>
    </location>
</feature>
<dbReference type="EMBL" id="UOEU01000203">
    <property type="protein sequence ID" value="VAW31345.1"/>
    <property type="molecule type" value="Genomic_DNA"/>
</dbReference>
<dbReference type="Pfam" id="PF13599">
    <property type="entry name" value="Pentapeptide_4"/>
    <property type="match status" value="1"/>
</dbReference>
<organism evidence="3">
    <name type="scientific">hydrothermal vent metagenome</name>
    <dbReference type="NCBI Taxonomy" id="652676"/>
    <lineage>
        <taxon>unclassified sequences</taxon>
        <taxon>metagenomes</taxon>
        <taxon>ecological metagenomes</taxon>
    </lineage>
</organism>
<dbReference type="PANTHER" id="PTHR14136">
    <property type="entry name" value="BTB_POZ DOMAIN-CONTAINING PROTEIN KCTD9"/>
    <property type="match status" value="1"/>
</dbReference>
<dbReference type="PANTHER" id="PTHR14136:SF17">
    <property type="entry name" value="BTB_POZ DOMAIN-CONTAINING PROTEIN KCTD9"/>
    <property type="match status" value="1"/>
</dbReference>
<dbReference type="Pfam" id="PF07885">
    <property type="entry name" value="Ion_trans_2"/>
    <property type="match status" value="1"/>
</dbReference>
<keyword evidence="1" id="KW-1133">Transmembrane helix</keyword>
<reference evidence="3" key="1">
    <citation type="submission" date="2018-06" db="EMBL/GenBank/DDBJ databases">
        <authorList>
            <person name="Zhirakovskaya E."/>
        </authorList>
    </citation>
    <scope>NUCLEOTIDE SEQUENCE</scope>
</reference>
<keyword evidence="1" id="KW-0812">Transmembrane</keyword>